<dbReference type="EMBL" id="JAULSU010000001">
    <property type="protein sequence ID" value="KAK0633265.1"/>
    <property type="molecule type" value="Genomic_DNA"/>
</dbReference>
<proteinExistence type="predicted"/>
<dbReference type="InterPro" id="IPR056121">
    <property type="entry name" value="DUF7704"/>
</dbReference>
<feature type="transmembrane region" description="Helical" evidence="1">
    <location>
        <begin position="119"/>
        <end position="144"/>
    </location>
</feature>
<accession>A0AA39XGI8</accession>
<feature type="domain" description="DUF7704" evidence="2">
    <location>
        <begin position="2"/>
        <end position="143"/>
    </location>
</feature>
<feature type="transmembrane region" description="Helical" evidence="1">
    <location>
        <begin position="55"/>
        <end position="75"/>
    </location>
</feature>
<reference evidence="3" key="1">
    <citation type="submission" date="2023-06" db="EMBL/GenBank/DDBJ databases">
        <title>Genome-scale phylogeny and comparative genomics of the fungal order Sordariales.</title>
        <authorList>
            <consortium name="Lawrence Berkeley National Laboratory"/>
            <person name="Hensen N."/>
            <person name="Bonometti L."/>
            <person name="Westerberg I."/>
            <person name="Brannstrom I.O."/>
            <person name="Guillou S."/>
            <person name="Cros-Aarteil S."/>
            <person name="Calhoun S."/>
            <person name="Haridas S."/>
            <person name="Kuo A."/>
            <person name="Mondo S."/>
            <person name="Pangilinan J."/>
            <person name="Riley R."/>
            <person name="Labutti K."/>
            <person name="Andreopoulos B."/>
            <person name="Lipzen A."/>
            <person name="Chen C."/>
            <person name="Yanf M."/>
            <person name="Daum C."/>
            <person name="Ng V."/>
            <person name="Clum A."/>
            <person name="Steindorff A."/>
            <person name="Ohm R."/>
            <person name="Martin F."/>
            <person name="Silar P."/>
            <person name="Natvig D."/>
            <person name="Lalanne C."/>
            <person name="Gautier V."/>
            <person name="Ament-Velasquez S.L."/>
            <person name="Kruys A."/>
            <person name="Hutchinson M.I."/>
            <person name="Powell A.J."/>
            <person name="Barry K."/>
            <person name="Miller A.N."/>
            <person name="Grigoriev I.V."/>
            <person name="Debuchy R."/>
            <person name="Gladieux P."/>
            <person name="Thoren M.H."/>
            <person name="Johannesson H."/>
        </authorList>
    </citation>
    <scope>NUCLEOTIDE SEQUENCE</scope>
    <source>
        <strain evidence="3">CBS 606.72</strain>
    </source>
</reference>
<feature type="transmembrane region" description="Helical" evidence="1">
    <location>
        <begin position="12"/>
        <end position="35"/>
    </location>
</feature>
<dbReference type="Proteomes" id="UP001175000">
    <property type="component" value="Unassembled WGS sequence"/>
</dbReference>
<keyword evidence="1" id="KW-0812">Transmembrane</keyword>
<dbReference type="PANTHER" id="PTHR37019:SF2">
    <property type="entry name" value="EXPERA DOMAIN-CONTAINING PROTEIN"/>
    <property type="match status" value="1"/>
</dbReference>
<evidence type="ECO:0000313" key="3">
    <source>
        <dbReference type="EMBL" id="KAK0633265.1"/>
    </source>
</evidence>
<dbReference type="Pfam" id="PF24803">
    <property type="entry name" value="DUF7704"/>
    <property type="match status" value="1"/>
</dbReference>
<evidence type="ECO:0000259" key="2">
    <source>
        <dbReference type="Pfam" id="PF24803"/>
    </source>
</evidence>
<sequence length="157" mass="17015">MASQLPAFPRVIFTILEPISLLAGAFPAILNPAWFIEQQIDSPVPISTTAQAELAAQQLGNCYFLAFLLAVAVLYSTNEIAVVRRYLIALWIADISHIAITLFGLGYETTMAPGSWNSMAWGNIGATGFLFLTRSAYFLGVFGADKPQLLSIGKKSQ</sequence>
<feature type="transmembrane region" description="Helical" evidence="1">
    <location>
        <begin position="87"/>
        <end position="107"/>
    </location>
</feature>
<dbReference type="PANTHER" id="PTHR37019">
    <property type="entry name" value="CHROMOSOME 1, WHOLE GENOME SHOTGUN SEQUENCE"/>
    <property type="match status" value="1"/>
</dbReference>
<name>A0AA39XGI8_9PEZI</name>
<organism evidence="3 4">
    <name type="scientific">Immersiella caudata</name>
    <dbReference type="NCBI Taxonomy" id="314043"/>
    <lineage>
        <taxon>Eukaryota</taxon>
        <taxon>Fungi</taxon>
        <taxon>Dikarya</taxon>
        <taxon>Ascomycota</taxon>
        <taxon>Pezizomycotina</taxon>
        <taxon>Sordariomycetes</taxon>
        <taxon>Sordariomycetidae</taxon>
        <taxon>Sordariales</taxon>
        <taxon>Lasiosphaeriaceae</taxon>
        <taxon>Immersiella</taxon>
    </lineage>
</organism>
<comment type="caution">
    <text evidence="3">The sequence shown here is derived from an EMBL/GenBank/DDBJ whole genome shotgun (WGS) entry which is preliminary data.</text>
</comment>
<evidence type="ECO:0000313" key="4">
    <source>
        <dbReference type="Proteomes" id="UP001175000"/>
    </source>
</evidence>
<keyword evidence="1" id="KW-1133">Transmembrane helix</keyword>
<keyword evidence="4" id="KW-1185">Reference proteome</keyword>
<protein>
    <recommendedName>
        <fullName evidence="2">DUF7704 domain-containing protein</fullName>
    </recommendedName>
</protein>
<gene>
    <name evidence="3" type="ORF">B0T14DRAFT_506267</name>
</gene>
<evidence type="ECO:0000256" key="1">
    <source>
        <dbReference type="SAM" id="Phobius"/>
    </source>
</evidence>
<keyword evidence="1" id="KW-0472">Membrane</keyword>
<dbReference type="AlphaFoldDB" id="A0AA39XGI8"/>